<evidence type="ECO:0000259" key="7">
    <source>
        <dbReference type="PROSITE" id="PS51192"/>
    </source>
</evidence>
<dbReference type="PROSITE" id="PS51194">
    <property type="entry name" value="HELICASE_CTER"/>
    <property type="match status" value="1"/>
</dbReference>
<evidence type="ECO:0000313" key="9">
    <source>
        <dbReference type="EMBL" id="AZK45408.1"/>
    </source>
</evidence>
<dbReference type="EMBL" id="CP034248">
    <property type="protein sequence ID" value="AZK45408.1"/>
    <property type="molecule type" value="Genomic_DNA"/>
</dbReference>
<dbReference type="InterPro" id="IPR014001">
    <property type="entry name" value="Helicase_ATP-bd"/>
</dbReference>
<keyword evidence="1" id="KW-0547">Nucleotide-binding</keyword>
<name>A0A3Q8S3S8_9BACL</name>
<dbReference type="Gene3D" id="3.40.50.10810">
    <property type="entry name" value="Tandem AAA-ATPase domain"/>
    <property type="match status" value="1"/>
</dbReference>
<dbReference type="KEGG" id="plen:EIM92_03640"/>
<dbReference type="CDD" id="cd18011">
    <property type="entry name" value="DEXDc_RapA"/>
    <property type="match status" value="1"/>
</dbReference>
<dbReference type="InterPro" id="IPR000330">
    <property type="entry name" value="SNF2_N"/>
</dbReference>
<dbReference type="Proteomes" id="UP000273145">
    <property type="component" value="Chromosome"/>
</dbReference>
<dbReference type="InterPro" id="IPR049730">
    <property type="entry name" value="SNF2/RAD54-like_C"/>
</dbReference>
<evidence type="ECO:0000256" key="5">
    <source>
        <dbReference type="SAM" id="Coils"/>
    </source>
</evidence>
<dbReference type="GO" id="GO:0005524">
    <property type="term" value="F:ATP binding"/>
    <property type="evidence" value="ECO:0007669"/>
    <property type="project" value="UniProtKB-KW"/>
</dbReference>
<dbReference type="PANTHER" id="PTHR10799">
    <property type="entry name" value="SNF2/RAD54 HELICASE FAMILY"/>
    <property type="match status" value="1"/>
</dbReference>
<feature type="region of interest" description="Disordered" evidence="6">
    <location>
        <begin position="361"/>
        <end position="382"/>
    </location>
</feature>
<feature type="domain" description="Helicase C-terminal" evidence="8">
    <location>
        <begin position="415"/>
        <end position="594"/>
    </location>
</feature>
<reference evidence="9 10" key="1">
    <citation type="submission" date="2018-11" db="EMBL/GenBank/DDBJ databases">
        <title>Genome sequencing of Paenibacillus lentus DSM25539(T).</title>
        <authorList>
            <person name="Kook J.-K."/>
            <person name="Park S.-N."/>
            <person name="Lim Y.K."/>
        </authorList>
    </citation>
    <scope>NUCLEOTIDE SEQUENCE [LARGE SCALE GENOMIC DNA]</scope>
    <source>
        <strain evidence="9 10">DSM 25539</strain>
    </source>
</reference>
<sequence length="961" mass="112172">MSTAYHSQYFAYELTKQSASNTVGRLSQSLINATVDLNPHQVEAALFAFQAPLERGAILADEVGLGKTIEAGLIISQLWAERKRKILIIVPPPLRKQWNRELIEKFYIPSIIMESKNYNELVREGQAFPFEQRDNVVITSLQFARNKSADLKRTQWDLIIIDEAHRLRNVYKKSNKIARILREATEGFPKILLTATPLQNSLMELYGLVSFIDPRLFGDETTFRKQFGHGTKEMTKYDFLDLKDRLRPVCHRTLRRQVTEYVPYTKRIPLVQEFTSSALEWELYEKVSNYLQREDIFALPKSQRNLMTLVVRKILASSSFAISDTLLSLIKRLDASLEEVGLAEEIENIYNDIDELDSTVEEWTEENEDADQNEDDDDRATEREELLREREELLSYYNLASSITENEKGKALLIALTNGFEKLRELGANDKVVIFTESRRTQAYLKEMLEQNGYHGKIVVFNGTNNSPEIKEIYQEWLEKHQDDDQITGSKTADTRAALVEYFRNEASIMIATESAAEGINLQFCSLVVNYDLPWNPQRIEQRIGRCHRYGQKHDVVVINFLNRKNAADRRVYELLDQKFSLFEGVFGSSDEVLGSLESGVDFEKRIQKIYQSCRSADEIQEAFNQLQVELDEQIQCRMKETRKNLLENFDDEVREKLRTHYEQTTLQLNKMERYLWAMSVYEGSAQAHFDSGQLSFRLLNSNDKYQLISQMKKNASSDHVHHYRLGHPLAINWIEQAKSRKLPKKLIQFRYSDYEGRVSLLQNLIGNNGWLSLDLLQVKSAEDEEHLIFSAIDSNGNQIDQELCEKLFDLPASELELVEDDESGFAYFGNQISEINKQQESAILWGIQERTNEFLDRELERLDKWSKDLKDKLETDLKDLDAEITQLQKEARMVRQIAEKLELNKTIREREKQRSEMRRSLFDAQDEIDRQKEQLFVEVEKKLEQKISRQHLFLIRWEVV</sequence>
<protein>
    <submittedName>
        <fullName evidence="9">DEAD/DEAH box helicase</fullName>
    </submittedName>
</protein>
<evidence type="ECO:0000313" key="10">
    <source>
        <dbReference type="Proteomes" id="UP000273145"/>
    </source>
</evidence>
<evidence type="ECO:0000256" key="2">
    <source>
        <dbReference type="ARBA" id="ARBA00022801"/>
    </source>
</evidence>
<dbReference type="InterPro" id="IPR057342">
    <property type="entry name" value="DEXDc_RapA"/>
</dbReference>
<dbReference type="AlphaFoldDB" id="A0A3Q8S3S8"/>
<feature type="domain" description="Helicase ATP-binding" evidence="7">
    <location>
        <begin position="48"/>
        <end position="215"/>
    </location>
</feature>
<dbReference type="GO" id="GO:0016787">
    <property type="term" value="F:hydrolase activity"/>
    <property type="evidence" value="ECO:0007669"/>
    <property type="project" value="UniProtKB-KW"/>
</dbReference>
<evidence type="ECO:0000256" key="1">
    <source>
        <dbReference type="ARBA" id="ARBA00022741"/>
    </source>
</evidence>
<dbReference type="SMART" id="SM00487">
    <property type="entry name" value="DEXDc"/>
    <property type="match status" value="1"/>
</dbReference>
<dbReference type="Gene3D" id="3.40.50.300">
    <property type="entry name" value="P-loop containing nucleotide triphosphate hydrolases"/>
    <property type="match status" value="1"/>
</dbReference>
<evidence type="ECO:0000259" key="8">
    <source>
        <dbReference type="PROSITE" id="PS51194"/>
    </source>
</evidence>
<feature type="coiled-coil region" evidence="5">
    <location>
        <begin position="871"/>
        <end position="935"/>
    </location>
</feature>
<evidence type="ECO:0000256" key="3">
    <source>
        <dbReference type="ARBA" id="ARBA00022806"/>
    </source>
</evidence>
<dbReference type="SMART" id="SM00490">
    <property type="entry name" value="HELICc"/>
    <property type="match status" value="1"/>
</dbReference>
<organism evidence="9 10">
    <name type="scientific">Paenibacillus lentus</name>
    <dbReference type="NCBI Taxonomy" id="1338368"/>
    <lineage>
        <taxon>Bacteria</taxon>
        <taxon>Bacillati</taxon>
        <taxon>Bacillota</taxon>
        <taxon>Bacilli</taxon>
        <taxon>Bacillales</taxon>
        <taxon>Paenibacillaceae</taxon>
        <taxon>Paenibacillus</taxon>
    </lineage>
</organism>
<keyword evidence="5" id="KW-0175">Coiled coil</keyword>
<dbReference type="CDD" id="cd18793">
    <property type="entry name" value="SF2_C_SNF"/>
    <property type="match status" value="1"/>
</dbReference>
<dbReference type="RefSeq" id="WP_125081527.1">
    <property type="nucleotide sequence ID" value="NZ_CP034248.1"/>
</dbReference>
<keyword evidence="2" id="KW-0378">Hydrolase</keyword>
<feature type="compositionally biased region" description="Acidic residues" evidence="6">
    <location>
        <begin position="361"/>
        <end position="379"/>
    </location>
</feature>
<dbReference type="InterPro" id="IPR001650">
    <property type="entry name" value="Helicase_C-like"/>
</dbReference>
<dbReference type="SUPFAM" id="SSF52540">
    <property type="entry name" value="P-loop containing nucleoside triphosphate hydrolases"/>
    <property type="match status" value="2"/>
</dbReference>
<keyword evidence="4" id="KW-0067">ATP-binding</keyword>
<dbReference type="InterPro" id="IPR038718">
    <property type="entry name" value="SNF2-like_sf"/>
</dbReference>
<dbReference type="GO" id="GO:0004386">
    <property type="term" value="F:helicase activity"/>
    <property type="evidence" value="ECO:0007669"/>
    <property type="project" value="UniProtKB-KW"/>
</dbReference>
<dbReference type="Pfam" id="PF00271">
    <property type="entry name" value="Helicase_C"/>
    <property type="match status" value="1"/>
</dbReference>
<gene>
    <name evidence="9" type="ORF">EIM92_03640</name>
</gene>
<dbReference type="Pfam" id="PF00176">
    <property type="entry name" value="SNF2-rel_dom"/>
    <property type="match status" value="1"/>
</dbReference>
<proteinExistence type="predicted"/>
<dbReference type="OrthoDB" id="9814088at2"/>
<keyword evidence="3 9" id="KW-0347">Helicase</keyword>
<evidence type="ECO:0000256" key="4">
    <source>
        <dbReference type="ARBA" id="ARBA00022840"/>
    </source>
</evidence>
<dbReference type="PROSITE" id="PS51192">
    <property type="entry name" value="HELICASE_ATP_BIND_1"/>
    <property type="match status" value="1"/>
</dbReference>
<accession>A0A3Q8S3S8</accession>
<keyword evidence="10" id="KW-1185">Reference proteome</keyword>
<dbReference type="InterPro" id="IPR027417">
    <property type="entry name" value="P-loop_NTPase"/>
</dbReference>
<evidence type="ECO:0000256" key="6">
    <source>
        <dbReference type="SAM" id="MobiDB-lite"/>
    </source>
</evidence>